<organism evidence="1 2">
    <name type="scientific">Candidatus Ornithomonoglobus intestinigallinarum</name>
    <dbReference type="NCBI Taxonomy" id="2840894"/>
    <lineage>
        <taxon>Bacteria</taxon>
        <taxon>Bacillati</taxon>
        <taxon>Bacillota</taxon>
        <taxon>Clostridia</taxon>
        <taxon>Candidatus Ornithomonoglobus</taxon>
    </lineage>
</organism>
<dbReference type="AlphaFoldDB" id="A0A9D1H395"/>
<evidence type="ECO:0000313" key="2">
    <source>
        <dbReference type="Proteomes" id="UP000824165"/>
    </source>
</evidence>
<proteinExistence type="predicted"/>
<sequence>MKEKIYTIPVNEAYDTDCECPLCFLEHRLEREAIEYELGAAMMEADHREESNNKGFCRRHFEMMFYGGNKLSLALVLDTHLEELRKKLSKFAKDAKAAESSRGGLFKKSSAASDAAAAISSMLADSEKTCMVCQKIDYTINRYIDVLLYMWATDEEFKAKFDRSKGVCLKHMKMILDAVPQSLKDKDAGAFVSSFFEKQSKELDRIQADIHKFTLKFDYRFKDMEWGTAHDAPFRTIEKIAGFIRNED</sequence>
<dbReference type="EMBL" id="DVLU01000081">
    <property type="protein sequence ID" value="HIT85822.1"/>
    <property type="molecule type" value="Genomic_DNA"/>
</dbReference>
<accession>A0A9D1H395</accession>
<comment type="caution">
    <text evidence="1">The sequence shown here is derived from an EMBL/GenBank/DDBJ whole genome shotgun (WGS) entry which is preliminary data.</text>
</comment>
<gene>
    <name evidence="1" type="ORF">IAA60_07965</name>
</gene>
<reference evidence="1" key="1">
    <citation type="submission" date="2020-10" db="EMBL/GenBank/DDBJ databases">
        <authorList>
            <person name="Gilroy R."/>
        </authorList>
    </citation>
    <scope>NUCLEOTIDE SEQUENCE</scope>
    <source>
        <strain evidence="1">CHK181-108</strain>
    </source>
</reference>
<evidence type="ECO:0000313" key="1">
    <source>
        <dbReference type="EMBL" id="HIT85822.1"/>
    </source>
</evidence>
<dbReference type="Proteomes" id="UP000824165">
    <property type="component" value="Unassembled WGS sequence"/>
</dbReference>
<protein>
    <submittedName>
        <fullName evidence="1">ABC transporter substrate-binding protein</fullName>
    </submittedName>
</protein>
<name>A0A9D1H395_9FIRM</name>
<feature type="non-terminal residue" evidence="1">
    <location>
        <position position="248"/>
    </location>
</feature>
<dbReference type="InterPro" id="IPR045706">
    <property type="entry name" value="DUF6062"/>
</dbReference>
<dbReference type="Pfam" id="PF19538">
    <property type="entry name" value="DUF6062"/>
    <property type="match status" value="1"/>
</dbReference>
<reference evidence="1" key="2">
    <citation type="journal article" date="2021" name="PeerJ">
        <title>Extensive microbial diversity within the chicken gut microbiome revealed by metagenomics and culture.</title>
        <authorList>
            <person name="Gilroy R."/>
            <person name="Ravi A."/>
            <person name="Getino M."/>
            <person name="Pursley I."/>
            <person name="Horton D.L."/>
            <person name="Alikhan N.F."/>
            <person name="Baker D."/>
            <person name="Gharbi K."/>
            <person name="Hall N."/>
            <person name="Watson M."/>
            <person name="Adriaenssens E.M."/>
            <person name="Foster-Nyarko E."/>
            <person name="Jarju S."/>
            <person name="Secka A."/>
            <person name="Antonio M."/>
            <person name="Oren A."/>
            <person name="Chaudhuri R.R."/>
            <person name="La Ragione R."/>
            <person name="Hildebrand F."/>
            <person name="Pallen M.J."/>
        </authorList>
    </citation>
    <scope>NUCLEOTIDE SEQUENCE</scope>
    <source>
        <strain evidence="1">CHK181-108</strain>
    </source>
</reference>